<organism evidence="4 5">
    <name type="scientific">Streptomyces lycii</name>
    <dbReference type="NCBI Taxonomy" id="2654337"/>
    <lineage>
        <taxon>Bacteria</taxon>
        <taxon>Bacillati</taxon>
        <taxon>Actinomycetota</taxon>
        <taxon>Actinomycetes</taxon>
        <taxon>Kitasatosporales</taxon>
        <taxon>Streptomycetaceae</taxon>
        <taxon>Streptomyces</taxon>
    </lineage>
</organism>
<feature type="compositionally biased region" description="Basic residues" evidence="2">
    <location>
        <begin position="1"/>
        <end position="10"/>
    </location>
</feature>
<comment type="caution">
    <text evidence="4">The sequence shown here is derived from an EMBL/GenBank/DDBJ whole genome shotgun (WGS) entry which is preliminary data.</text>
</comment>
<dbReference type="InterPro" id="IPR048469">
    <property type="entry name" value="YchJ-like_M"/>
</dbReference>
<keyword evidence="5" id="KW-1185">Reference proteome</keyword>
<dbReference type="SUPFAM" id="SSF54427">
    <property type="entry name" value="NTF2-like"/>
    <property type="match status" value="1"/>
</dbReference>
<dbReference type="Proteomes" id="UP000621266">
    <property type="component" value="Unassembled WGS sequence"/>
</dbReference>
<gene>
    <name evidence="4" type="ORF">GCU69_05730</name>
</gene>
<dbReference type="Pfam" id="PF17775">
    <property type="entry name" value="YchJ_M-like"/>
    <property type="match status" value="1"/>
</dbReference>
<feature type="region of interest" description="Disordered" evidence="2">
    <location>
        <begin position="1"/>
        <end position="23"/>
    </location>
</feature>
<dbReference type="InterPro" id="IPR032710">
    <property type="entry name" value="NTF2-like_dom_sf"/>
</dbReference>
<sequence>MSQRKPRRPRPQQPGRRPPGPCPCGLPAAYEDCCGRLHRGEARAATPEELMRSRYTAFAVHDEPYLLRTWHPRTRPPGIGFDPALRWQRLDILGSTGGGPFHGAGTVEFRAHYTHGGRPGSQHENSRFTRHEGDWVYVDGDTGSG</sequence>
<dbReference type="HAMAP" id="MF_00612">
    <property type="entry name" value="UPF0225"/>
    <property type="match status" value="1"/>
</dbReference>
<feature type="domain" description="YchJ-like middle NTF2-like" evidence="3">
    <location>
        <begin position="46"/>
        <end position="140"/>
    </location>
</feature>
<protein>
    <recommendedName>
        <fullName evidence="1">UPF0225 protein GCU69_05730</fullName>
    </recommendedName>
</protein>
<dbReference type="Gene3D" id="3.10.450.50">
    <property type="match status" value="1"/>
</dbReference>
<dbReference type="EMBL" id="WHPN01000131">
    <property type="protein sequence ID" value="KAF4410080.1"/>
    <property type="molecule type" value="Genomic_DNA"/>
</dbReference>
<dbReference type="InterPro" id="IPR023006">
    <property type="entry name" value="YchJ-like"/>
</dbReference>
<name>A0ABQ7FN03_9ACTN</name>
<comment type="similarity">
    <text evidence="1">Belongs to the UPF0225 family.</text>
</comment>
<dbReference type="RefSeq" id="WP_156205294.1">
    <property type="nucleotide sequence ID" value="NZ_WHPN01000131.1"/>
</dbReference>
<reference evidence="4 5" key="1">
    <citation type="submission" date="2019-10" db="EMBL/GenBank/DDBJ databases">
        <title>Streptomyces tenebrisbrunneis sp.nov., an endogenous actinomycete isolated from of Lycium ruthenicum.</title>
        <authorList>
            <person name="Ma L."/>
        </authorList>
    </citation>
    <scope>NUCLEOTIDE SEQUENCE [LARGE SCALE GENOMIC DNA]</scope>
    <source>
        <strain evidence="4 5">TRM 66187</strain>
    </source>
</reference>
<evidence type="ECO:0000259" key="3">
    <source>
        <dbReference type="Pfam" id="PF17775"/>
    </source>
</evidence>
<evidence type="ECO:0000313" key="5">
    <source>
        <dbReference type="Proteomes" id="UP000621266"/>
    </source>
</evidence>
<evidence type="ECO:0000313" key="4">
    <source>
        <dbReference type="EMBL" id="KAF4410080.1"/>
    </source>
</evidence>
<accession>A0ABQ7FN03</accession>
<evidence type="ECO:0000256" key="1">
    <source>
        <dbReference type="HAMAP-Rule" id="MF_00612"/>
    </source>
</evidence>
<evidence type="ECO:0000256" key="2">
    <source>
        <dbReference type="SAM" id="MobiDB-lite"/>
    </source>
</evidence>
<proteinExistence type="inferred from homology"/>